<name>A0A1Z4GF82_9CYAN</name>
<comment type="similarity">
    <text evidence="1">Belongs to the phD/YefM antitoxin family.</text>
</comment>
<dbReference type="InterPro" id="IPR036165">
    <property type="entry name" value="YefM-like_sf"/>
</dbReference>
<dbReference type="EMBL" id="AP018174">
    <property type="protein sequence ID" value="BAY16163.1"/>
    <property type="molecule type" value="Genomic_DNA"/>
</dbReference>
<evidence type="ECO:0000256" key="1">
    <source>
        <dbReference type="ARBA" id="ARBA00009981"/>
    </source>
</evidence>
<accession>A0A1Z4GF82</accession>
<evidence type="ECO:0000313" key="3">
    <source>
        <dbReference type="Proteomes" id="UP000218287"/>
    </source>
</evidence>
<keyword evidence="3" id="KW-1185">Reference proteome</keyword>
<evidence type="ECO:0000313" key="2">
    <source>
        <dbReference type="EMBL" id="BAY16163.1"/>
    </source>
</evidence>
<dbReference type="SUPFAM" id="SSF143120">
    <property type="entry name" value="YefM-like"/>
    <property type="match status" value="1"/>
</dbReference>
<dbReference type="AlphaFoldDB" id="A0A1Z4GF82"/>
<protein>
    <submittedName>
        <fullName evidence="2">Prevent-host-death protein</fullName>
    </submittedName>
</protein>
<sequence>MQKITVDEIRQDPLKYLNQVEGGESFIIIQADKEIAELKPIQSTTKMLRPFGLCAGEFTVPDDFDSPLPEDILNAFEGG</sequence>
<proteinExistence type="inferred from homology"/>
<gene>
    <name evidence="2" type="ORF">NIES21_19860</name>
</gene>
<reference evidence="2 3" key="1">
    <citation type="submission" date="2017-06" db="EMBL/GenBank/DDBJ databases">
        <title>Genome sequencing of cyanobaciteial culture collection at National Institute for Environmental Studies (NIES).</title>
        <authorList>
            <person name="Hirose Y."/>
            <person name="Shimura Y."/>
            <person name="Fujisawa T."/>
            <person name="Nakamura Y."/>
            <person name="Kawachi M."/>
        </authorList>
    </citation>
    <scope>NUCLEOTIDE SEQUENCE [LARGE SCALE GENOMIC DNA]</scope>
    <source>
        <strain evidence="2 3">NIES-21</strain>
    </source>
</reference>
<dbReference type="OrthoDB" id="9800503at2"/>
<organism evidence="2 3">
    <name type="scientific">Anabaenopsis circularis NIES-21</name>
    <dbReference type="NCBI Taxonomy" id="1085406"/>
    <lineage>
        <taxon>Bacteria</taxon>
        <taxon>Bacillati</taxon>
        <taxon>Cyanobacteriota</taxon>
        <taxon>Cyanophyceae</taxon>
        <taxon>Nostocales</taxon>
        <taxon>Nodulariaceae</taxon>
        <taxon>Anabaenopsis</taxon>
    </lineage>
</organism>
<dbReference type="Proteomes" id="UP000218287">
    <property type="component" value="Chromosome"/>
</dbReference>